<proteinExistence type="predicted"/>
<reference evidence="2 3" key="1">
    <citation type="journal article" date="2021" name="Nat. Commun.">
        <title>Genetic determinants of endophytism in the Arabidopsis root mycobiome.</title>
        <authorList>
            <person name="Mesny F."/>
            <person name="Miyauchi S."/>
            <person name="Thiergart T."/>
            <person name="Pickel B."/>
            <person name="Atanasova L."/>
            <person name="Karlsson M."/>
            <person name="Huettel B."/>
            <person name="Barry K.W."/>
            <person name="Haridas S."/>
            <person name="Chen C."/>
            <person name="Bauer D."/>
            <person name="Andreopoulos W."/>
            <person name="Pangilinan J."/>
            <person name="LaButti K."/>
            <person name="Riley R."/>
            <person name="Lipzen A."/>
            <person name="Clum A."/>
            <person name="Drula E."/>
            <person name="Henrissat B."/>
            <person name="Kohler A."/>
            <person name="Grigoriev I.V."/>
            <person name="Martin F.M."/>
            <person name="Hacquard S."/>
        </authorList>
    </citation>
    <scope>NUCLEOTIDE SEQUENCE [LARGE SCALE GENOMIC DNA]</scope>
    <source>
        <strain evidence="2 3">MPI-CAGE-CH-0241</strain>
    </source>
</reference>
<keyword evidence="1" id="KW-0812">Transmembrane</keyword>
<evidence type="ECO:0000256" key="1">
    <source>
        <dbReference type="SAM" id="Phobius"/>
    </source>
</evidence>
<protein>
    <submittedName>
        <fullName evidence="2">Uncharacterized protein</fullName>
    </submittedName>
</protein>
<dbReference type="EMBL" id="JAGPYM010000001">
    <property type="protein sequence ID" value="KAH6899648.1"/>
    <property type="molecule type" value="Genomic_DNA"/>
</dbReference>
<keyword evidence="3" id="KW-1185">Reference proteome</keyword>
<keyword evidence="1" id="KW-0472">Membrane</keyword>
<evidence type="ECO:0000313" key="2">
    <source>
        <dbReference type="EMBL" id="KAH6899648.1"/>
    </source>
</evidence>
<gene>
    <name evidence="2" type="ORF">B0T10DRAFT_1451</name>
</gene>
<accession>A0A9P8WJI9</accession>
<organism evidence="2 3">
    <name type="scientific">Thelonectria olida</name>
    <dbReference type="NCBI Taxonomy" id="1576542"/>
    <lineage>
        <taxon>Eukaryota</taxon>
        <taxon>Fungi</taxon>
        <taxon>Dikarya</taxon>
        <taxon>Ascomycota</taxon>
        <taxon>Pezizomycotina</taxon>
        <taxon>Sordariomycetes</taxon>
        <taxon>Hypocreomycetidae</taxon>
        <taxon>Hypocreales</taxon>
        <taxon>Nectriaceae</taxon>
        <taxon>Thelonectria</taxon>
    </lineage>
</organism>
<name>A0A9P8WJI9_9HYPO</name>
<dbReference type="Proteomes" id="UP000777438">
    <property type="component" value="Unassembled WGS sequence"/>
</dbReference>
<dbReference type="AlphaFoldDB" id="A0A9P8WJI9"/>
<evidence type="ECO:0000313" key="3">
    <source>
        <dbReference type="Proteomes" id="UP000777438"/>
    </source>
</evidence>
<feature type="transmembrane region" description="Helical" evidence="1">
    <location>
        <begin position="52"/>
        <end position="72"/>
    </location>
</feature>
<sequence>MVESGMHVVEDLARNRQGWVSGFQHRLEYPNAGEDHGRVSSLRYTRKHVMDLWSWLVSIVLCLVSTRPFFYVKHSVDARGPLWLRNPPWARTPRLLNEQAREEVSAVDEGCVLVFLLEQPGTWQFLFSTRDNGSGGSLGRNVAVGVGGVDDGNDAFLFSRYDRERIGRRLHNEYDTS</sequence>
<keyword evidence="1" id="KW-1133">Transmembrane helix</keyword>
<comment type="caution">
    <text evidence="2">The sequence shown here is derived from an EMBL/GenBank/DDBJ whole genome shotgun (WGS) entry which is preliminary data.</text>
</comment>